<evidence type="ECO:0000259" key="6">
    <source>
        <dbReference type="PROSITE" id="PS00623"/>
    </source>
</evidence>
<gene>
    <name evidence="8" type="ORF">MWN33_07955</name>
</gene>
<evidence type="ECO:0000256" key="3">
    <source>
        <dbReference type="ARBA" id="ARBA00022630"/>
    </source>
</evidence>
<dbReference type="SUPFAM" id="SSF51905">
    <property type="entry name" value="FAD/NAD(P)-binding domain"/>
    <property type="match status" value="1"/>
</dbReference>
<name>A0ABT0DL00_9HYPH</name>
<dbReference type="Pfam" id="PF00732">
    <property type="entry name" value="GMC_oxred_N"/>
    <property type="match status" value="1"/>
</dbReference>
<feature type="domain" description="Glucose-methanol-choline oxidoreductase N-terminal" evidence="6">
    <location>
        <begin position="82"/>
        <end position="105"/>
    </location>
</feature>
<dbReference type="GO" id="GO:0008812">
    <property type="term" value="F:choline dehydrogenase activity"/>
    <property type="evidence" value="ECO:0007669"/>
    <property type="project" value="UniProtKB-EC"/>
</dbReference>
<comment type="caution">
    <text evidence="8">The sequence shown here is derived from an EMBL/GenBank/DDBJ whole genome shotgun (WGS) entry which is preliminary data.</text>
</comment>
<dbReference type="EMBL" id="JALKCG010000002">
    <property type="protein sequence ID" value="MCK0207967.1"/>
    <property type="molecule type" value="Genomic_DNA"/>
</dbReference>
<evidence type="ECO:0000256" key="1">
    <source>
        <dbReference type="ARBA" id="ARBA00001974"/>
    </source>
</evidence>
<dbReference type="NCBIfam" id="NF002550">
    <property type="entry name" value="PRK02106.1"/>
    <property type="match status" value="1"/>
</dbReference>
<dbReference type="Gene3D" id="3.30.560.10">
    <property type="entry name" value="Glucose Oxidase, domain 3"/>
    <property type="match status" value="1"/>
</dbReference>
<comment type="similarity">
    <text evidence="2 5">Belongs to the GMC oxidoreductase family.</text>
</comment>
<dbReference type="InterPro" id="IPR012132">
    <property type="entry name" value="GMC_OxRdtase"/>
</dbReference>
<feature type="domain" description="Glucose-methanol-choline oxidoreductase N-terminal" evidence="7">
    <location>
        <begin position="257"/>
        <end position="271"/>
    </location>
</feature>
<dbReference type="PANTHER" id="PTHR11552">
    <property type="entry name" value="GLUCOSE-METHANOL-CHOLINE GMC OXIDOREDUCTASE"/>
    <property type="match status" value="1"/>
</dbReference>
<evidence type="ECO:0000256" key="4">
    <source>
        <dbReference type="ARBA" id="ARBA00022827"/>
    </source>
</evidence>
<evidence type="ECO:0000256" key="2">
    <source>
        <dbReference type="ARBA" id="ARBA00010790"/>
    </source>
</evidence>
<dbReference type="Proteomes" id="UP001202867">
    <property type="component" value="Unassembled WGS sequence"/>
</dbReference>
<keyword evidence="3 5" id="KW-0285">Flavoprotein</keyword>
<evidence type="ECO:0000256" key="5">
    <source>
        <dbReference type="RuleBase" id="RU003968"/>
    </source>
</evidence>
<evidence type="ECO:0000313" key="8">
    <source>
        <dbReference type="EMBL" id="MCK0207967.1"/>
    </source>
</evidence>
<dbReference type="InterPro" id="IPR036188">
    <property type="entry name" value="FAD/NAD-bd_sf"/>
</dbReference>
<dbReference type="EC" id="1.1.99.1" evidence="8"/>
<dbReference type="Pfam" id="PF05199">
    <property type="entry name" value="GMC_oxred_C"/>
    <property type="match status" value="1"/>
</dbReference>
<dbReference type="InterPro" id="IPR007867">
    <property type="entry name" value="GMC_OxRtase_C"/>
</dbReference>
<comment type="cofactor">
    <cofactor evidence="1">
        <name>FAD</name>
        <dbReference type="ChEBI" id="CHEBI:57692"/>
    </cofactor>
</comment>
<keyword evidence="9" id="KW-1185">Reference proteome</keyword>
<keyword evidence="8" id="KW-0560">Oxidoreductase</keyword>
<dbReference type="PROSITE" id="PS00623">
    <property type="entry name" value="GMC_OXRED_1"/>
    <property type="match status" value="1"/>
</dbReference>
<dbReference type="Gene3D" id="3.50.50.60">
    <property type="entry name" value="FAD/NAD(P)-binding domain"/>
    <property type="match status" value="1"/>
</dbReference>
<dbReference type="SUPFAM" id="SSF54373">
    <property type="entry name" value="FAD-linked reductases, C-terminal domain"/>
    <property type="match status" value="1"/>
</dbReference>
<dbReference type="PROSITE" id="PS00624">
    <property type="entry name" value="GMC_OXRED_2"/>
    <property type="match status" value="1"/>
</dbReference>
<protein>
    <submittedName>
        <fullName evidence="8">Choline dehydrogenase</fullName>
        <ecNumber evidence="8">1.1.99.1</ecNumber>
    </submittedName>
</protein>
<keyword evidence="4 5" id="KW-0274">FAD</keyword>
<accession>A0ABT0DL00</accession>
<evidence type="ECO:0000313" key="9">
    <source>
        <dbReference type="Proteomes" id="UP001202867"/>
    </source>
</evidence>
<dbReference type="InterPro" id="IPR000172">
    <property type="entry name" value="GMC_OxRdtase_N"/>
</dbReference>
<sequence length="554" mass="60030">MSIPSFDYIVVGAGSSGCVLANRLSADPSVRVLVLEAGGRDWNPVIRFPTGEVFTVGSALDWKFESEPEPALDGLRLKVPRGKVLGGSSSINGQLYVRGHRRDYDEWAELGASGWSFADVLPYFRRSEDWKPGSDPAFRGTGGPLKTAFGRYDNPLYDAFIEAGRALGHPFNPDHNGASQEGFGRSQYTHLHGFPLRCSAANAYLHPAARRPNLRIVTGAHVTGLTLDGARCTGLHYVRDGQSVAVRAEREVILAAGAYQSPHLLLLSGIGPADELRQAGIEPRHELPGVGRDLQDHFGGFVQHECLRPITYYNLLSKPRAALAVAELALLRRGPLAVFPMNAQAFLKSAPELDRPDLQFYMFPVALDPESQDLFRPAFHGYSIHWALLRPRSRGRVFLRSADPLAPPAILHNYLADEDDRRLNLAGLKMAREVHAQSAFDGLRGREVSPGAAMTEDEALDLHLRRSSASHYHPAGTCRMGADEGAVVDPELRVRGIEGLRVVDASIMPRLVGGNTNAPAIMIGEKGADLILGRAAAALPEATPAGVEALGARL</sequence>
<dbReference type="RefSeq" id="WP_247199962.1">
    <property type="nucleotide sequence ID" value="NZ_JALKCG010000002.1"/>
</dbReference>
<evidence type="ECO:0000259" key="7">
    <source>
        <dbReference type="PROSITE" id="PS00624"/>
    </source>
</evidence>
<reference evidence="9" key="1">
    <citation type="submission" date="2023-07" db="EMBL/GenBank/DDBJ databases">
        <title>Ancylobacter moscoviensis sp. nov., facultatively methylotrophic bacteria from activated sludge and the reclassification of Starkeya novella (Starkey 1934) Kelly et al. 2000 as Ancylobacter novellus comb. nov., Starkeya koreensis Im et al. 2006 as Ancylobacter koreensis comb.nov., Angulomicrobium tetraedrale Vasil'eva et al. 1986 as Ancylobacter tetraedralis comb. nov., Angulomicrobium amanitiforme Fritz et al. 2004 as Ancylobacter amanitiformis comb. nov. and Methylorhabdus multivorans Doronina et al. 1996 as Ancylobacter multivorans comb. nov. and emended description of the genus Ancylobacter.</title>
        <authorList>
            <person name="Doronina N."/>
            <person name="Chemodurova A."/>
            <person name="Grouzdev D."/>
            <person name="Koziaeva V."/>
            <person name="Shi W."/>
            <person name="Wu L."/>
            <person name="Kaparullina E."/>
        </authorList>
    </citation>
    <scope>NUCLEOTIDE SEQUENCE [LARGE SCALE GENOMIC DNA]</scope>
    <source>
        <strain evidence="9">Jip08</strain>
    </source>
</reference>
<proteinExistence type="inferred from homology"/>
<organism evidence="8 9">
    <name type="scientific">Ancylobacter koreensis</name>
    <dbReference type="NCBI Taxonomy" id="266121"/>
    <lineage>
        <taxon>Bacteria</taxon>
        <taxon>Pseudomonadati</taxon>
        <taxon>Pseudomonadota</taxon>
        <taxon>Alphaproteobacteria</taxon>
        <taxon>Hyphomicrobiales</taxon>
        <taxon>Xanthobacteraceae</taxon>
        <taxon>Ancylobacter</taxon>
    </lineage>
</organism>
<dbReference type="PIRSF" id="PIRSF000137">
    <property type="entry name" value="Alcohol_oxidase"/>
    <property type="match status" value="1"/>
</dbReference>
<dbReference type="PANTHER" id="PTHR11552:SF147">
    <property type="entry name" value="CHOLINE DEHYDROGENASE, MITOCHONDRIAL"/>
    <property type="match status" value="1"/>
</dbReference>